<dbReference type="PANTHER" id="PTHR37422">
    <property type="entry name" value="TEICHURONIC ACID BIOSYNTHESIS PROTEIN TUAE"/>
    <property type="match status" value="1"/>
</dbReference>
<comment type="caution">
    <text evidence="9">The sequence shown here is derived from an EMBL/GenBank/DDBJ whole genome shotgun (WGS) entry which is preliminary data.</text>
</comment>
<feature type="transmembrane region" description="Helical" evidence="6">
    <location>
        <begin position="102"/>
        <end position="121"/>
    </location>
</feature>
<dbReference type="AlphaFoldDB" id="A0A430KVY9"/>
<feature type="transmembrane region" description="Helical" evidence="6">
    <location>
        <begin position="69"/>
        <end position="90"/>
    </location>
</feature>
<organism evidence="9 10">
    <name type="scientific">Amphritea opalescens</name>
    <dbReference type="NCBI Taxonomy" id="2490544"/>
    <lineage>
        <taxon>Bacteria</taxon>
        <taxon>Pseudomonadati</taxon>
        <taxon>Pseudomonadota</taxon>
        <taxon>Gammaproteobacteria</taxon>
        <taxon>Oceanospirillales</taxon>
        <taxon>Oceanospirillaceae</taxon>
        <taxon>Amphritea</taxon>
    </lineage>
</organism>
<feature type="domain" description="O-antigen ligase-related" evidence="7">
    <location>
        <begin position="208"/>
        <end position="365"/>
    </location>
</feature>
<feature type="transmembrane region" description="Helical" evidence="6">
    <location>
        <begin position="437"/>
        <end position="457"/>
    </location>
</feature>
<feature type="transmembrane region" description="Helical" evidence="6">
    <location>
        <begin position="128"/>
        <end position="149"/>
    </location>
</feature>
<evidence type="ECO:0000256" key="6">
    <source>
        <dbReference type="SAM" id="Phobius"/>
    </source>
</evidence>
<dbReference type="InterPro" id="IPR021797">
    <property type="entry name" value="Wzy_C_2"/>
</dbReference>
<feature type="transmembrane region" description="Helical" evidence="6">
    <location>
        <begin position="406"/>
        <end position="425"/>
    </location>
</feature>
<comment type="subcellular location">
    <subcellularLocation>
        <location evidence="1">Membrane</location>
        <topology evidence="1">Multi-pass membrane protein</topology>
    </subcellularLocation>
</comment>
<dbReference type="Pfam" id="PF04932">
    <property type="entry name" value="Wzy_C"/>
    <property type="match status" value="1"/>
</dbReference>
<feature type="transmembrane region" description="Helical" evidence="6">
    <location>
        <begin position="225"/>
        <end position="244"/>
    </location>
</feature>
<dbReference type="InterPro" id="IPR051533">
    <property type="entry name" value="WaaL-like"/>
</dbReference>
<gene>
    <name evidence="9" type="ORF">EH243_01645</name>
</gene>
<dbReference type="Pfam" id="PF11846">
    <property type="entry name" value="Wzy_C_2"/>
    <property type="match status" value="1"/>
</dbReference>
<keyword evidence="4 6" id="KW-0472">Membrane</keyword>
<dbReference type="InterPro" id="IPR007016">
    <property type="entry name" value="O-antigen_ligase-rel_domated"/>
</dbReference>
<feature type="transmembrane region" description="Helical" evidence="6">
    <location>
        <begin position="249"/>
        <end position="268"/>
    </location>
</feature>
<evidence type="ECO:0000259" key="7">
    <source>
        <dbReference type="Pfam" id="PF04932"/>
    </source>
</evidence>
<dbReference type="GO" id="GO:0016020">
    <property type="term" value="C:membrane"/>
    <property type="evidence" value="ECO:0007669"/>
    <property type="project" value="UniProtKB-SubCell"/>
</dbReference>
<evidence type="ECO:0000313" key="9">
    <source>
        <dbReference type="EMBL" id="RTE67677.1"/>
    </source>
</evidence>
<evidence type="ECO:0000256" key="2">
    <source>
        <dbReference type="ARBA" id="ARBA00022692"/>
    </source>
</evidence>
<dbReference type="OrthoDB" id="5596698at2"/>
<dbReference type="RefSeq" id="WP_126156887.1">
    <property type="nucleotide sequence ID" value="NZ_RQXW01000001.1"/>
</dbReference>
<feature type="region of interest" description="Disordered" evidence="5">
    <location>
        <begin position="577"/>
        <end position="625"/>
    </location>
</feature>
<protein>
    <submittedName>
        <fullName evidence="9">Uncharacterized protein</fullName>
    </submittedName>
</protein>
<feature type="transmembrane region" description="Helical" evidence="6">
    <location>
        <begin position="350"/>
        <end position="377"/>
    </location>
</feature>
<dbReference type="EMBL" id="RQXW01000001">
    <property type="protein sequence ID" value="RTE67677.1"/>
    <property type="molecule type" value="Genomic_DNA"/>
</dbReference>
<dbReference type="PANTHER" id="PTHR37422:SF21">
    <property type="entry name" value="EXOQ-LIKE PROTEIN"/>
    <property type="match status" value="1"/>
</dbReference>
<evidence type="ECO:0000256" key="3">
    <source>
        <dbReference type="ARBA" id="ARBA00022989"/>
    </source>
</evidence>
<evidence type="ECO:0000313" key="10">
    <source>
        <dbReference type="Proteomes" id="UP000283087"/>
    </source>
</evidence>
<feature type="transmembrane region" description="Helical" evidence="6">
    <location>
        <begin position="44"/>
        <end position="62"/>
    </location>
</feature>
<evidence type="ECO:0000259" key="8">
    <source>
        <dbReference type="Pfam" id="PF11846"/>
    </source>
</evidence>
<keyword evidence="3 6" id="KW-1133">Transmembrane helix</keyword>
<accession>A0A430KVY9</accession>
<feature type="domain" description="Virulence factor membrane-bound polymerase C-terminal" evidence="8">
    <location>
        <begin position="388"/>
        <end position="563"/>
    </location>
</feature>
<name>A0A430KVY9_9GAMM</name>
<dbReference type="Proteomes" id="UP000283087">
    <property type="component" value="Unassembled WGS sequence"/>
</dbReference>
<evidence type="ECO:0000256" key="4">
    <source>
        <dbReference type="ARBA" id="ARBA00023136"/>
    </source>
</evidence>
<reference evidence="9 10" key="1">
    <citation type="submission" date="2018-11" db="EMBL/GenBank/DDBJ databases">
        <title>The draft genome sequence of Amphritea opalescens ANRC-JH13T.</title>
        <authorList>
            <person name="Fang Z."/>
            <person name="Zhang Y."/>
            <person name="Han X."/>
        </authorList>
    </citation>
    <scope>NUCLEOTIDE SEQUENCE [LARGE SCALE GENOMIC DNA]</scope>
    <source>
        <strain evidence="9 10">ANRC-JH13</strain>
    </source>
</reference>
<evidence type="ECO:0000256" key="1">
    <source>
        <dbReference type="ARBA" id="ARBA00004141"/>
    </source>
</evidence>
<feature type="transmembrane region" description="Helical" evidence="6">
    <location>
        <begin position="201"/>
        <end position="219"/>
    </location>
</feature>
<sequence length="625" mass="68502">MITPLSKIKQQQAGLWLLGLLFLPATLFFQPNLGGEGMSISHNITVWIAAIFIISGATLLMLQTKQFSYTTFWLPMAALPISMIILGFIVDNFLPTEWLFRQLYIFGGFLFLMALFQFRFTPRDVERVLMIILLAGIIHGLYGISQIFWPNILPLLITPSNGTPYSIFQQINIHASFQATVFTIGLYLLSRPVTLKPSPWVTLLLLGSLFLSCFIVAYSGSRAGLIGSVAGASILILCNARRFLKRKPLALAVLLTVIAALVMGSQGIQRSSDKLGDLTSLSGNGVAQSGSNSRINIYKISLELFEQQPLSGHGIGSFQKVWHDQKVDYLKRFPDANLPPSRLSHPHNELMFWLVEGGLIAIAGILISVIAVLYAAFTCGWRRGLSYIALLLPIGIHSQVELPFYISNVPWFLLLLLIFVILHHSRKTKRLALSRSAEITTAATAVSLALIVTAVMLQTTQANSSIIRFLKGHMAEPALLDPALSNPFFRDSAELYLMRTLLLRQLNAQQGQFAPQFIEWAVPYIEYTPIPQLYIDLSRAYLATGDNSKAVEIIDAGVARYPKISSLTKTAELIKEAAAGKSTAPTETEETIEASDSKDMVSGASRASASSSAAGQGLPPGTSDQ</sequence>
<keyword evidence="2 6" id="KW-0812">Transmembrane</keyword>
<feature type="compositionally biased region" description="Low complexity" evidence="5">
    <location>
        <begin position="602"/>
        <end position="615"/>
    </location>
</feature>
<evidence type="ECO:0000256" key="5">
    <source>
        <dbReference type="SAM" id="MobiDB-lite"/>
    </source>
</evidence>
<keyword evidence="10" id="KW-1185">Reference proteome</keyword>
<proteinExistence type="predicted"/>
<feature type="transmembrane region" description="Helical" evidence="6">
    <location>
        <begin position="169"/>
        <end position="189"/>
    </location>
</feature>